<dbReference type="PANTHER" id="PTHR12461">
    <property type="entry name" value="HYPOXIA-INDUCIBLE FACTOR 1 ALPHA INHIBITOR-RELATED"/>
    <property type="match status" value="1"/>
</dbReference>
<reference evidence="2" key="1">
    <citation type="submission" date="2018-07" db="EMBL/GenBank/DDBJ databases">
        <authorList>
            <person name="Quirk P.G."/>
            <person name="Krulwich T.A."/>
        </authorList>
    </citation>
    <scope>NUCLEOTIDE SEQUENCE</scope>
</reference>
<sequence>MKVYSVNLQQMDKTLEDAFSVLNEESRDLFLPRNIPEMFEIPSAMEFLRDNVSKNIPLVIREGCKWPCIEKWSSQYFIETMANKPVKVALTPNGYADGIAEWKGIEYFVMPEEKIMPMEQFLDNLLNKSNPVNYIQTQNNNLIHDFPELLADIDDSMLNFAKEVFNKSPDAANFWMGDERAVTSMHKDPYENIYIVVSGYKDFILIPPTDVPNVPRKKYQSAIYKTNKNGAMDIEPIFDDNKKPIVLEWVSIDPLKPDLEEYPAYEEAIKYEIRLNPGDILYLPSLWYHHVRQSHKNISLNFWYDMDYDARYCYYKMVEKLCGYGG</sequence>
<name>A0A336MGZ3_CULSO</name>
<dbReference type="InterPro" id="IPR014710">
    <property type="entry name" value="RmlC-like_jellyroll"/>
</dbReference>
<dbReference type="AlphaFoldDB" id="A0A336MGZ3"/>
<feature type="domain" description="JmjC" evidence="1">
    <location>
        <begin position="135"/>
        <end position="319"/>
    </location>
</feature>
<dbReference type="PROSITE" id="PS51184">
    <property type="entry name" value="JMJC"/>
    <property type="match status" value="1"/>
</dbReference>
<dbReference type="InterPro" id="IPR003347">
    <property type="entry name" value="JmjC_dom"/>
</dbReference>
<evidence type="ECO:0000313" key="2">
    <source>
        <dbReference type="EMBL" id="SSX29486.1"/>
    </source>
</evidence>
<dbReference type="SUPFAM" id="SSF51197">
    <property type="entry name" value="Clavaminate synthase-like"/>
    <property type="match status" value="1"/>
</dbReference>
<dbReference type="Gene3D" id="2.60.120.10">
    <property type="entry name" value="Jelly Rolls"/>
    <property type="match status" value="1"/>
</dbReference>
<gene>
    <name evidence="2" type="primary">CSON001388</name>
</gene>
<dbReference type="InterPro" id="IPR041667">
    <property type="entry name" value="Cupin_8"/>
</dbReference>
<dbReference type="SMART" id="SM00558">
    <property type="entry name" value="JmjC"/>
    <property type="match status" value="1"/>
</dbReference>
<proteinExistence type="predicted"/>
<dbReference type="EMBL" id="UFQT01001202">
    <property type="protein sequence ID" value="SSX29486.1"/>
    <property type="molecule type" value="Genomic_DNA"/>
</dbReference>
<dbReference type="PANTHER" id="PTHR12461:SF99">
    <property type="entry name" value="BIFUNCTIONAL PEPTIDASE AND (3S)-LYSYL HYDROXYLASE JMJD7"/>
    <property type="match status" value="1"/>
</dbReference>
<evidence type="ECO:0000259" key="1">
    <source>
        <dbReference type="PROSITE" id="PS51184"/>
    </source>
</evidence>
<protein>
    <submittedName>
        <fullName evidence="2">CSON001388 protein</fullName>
    </submittedName>
</protein>
<accession>A0A336MGZ3</accession>
<dbReference type="VEuPathDB" id="VectorBase:CSON001388"/>
<dbReference type="Pfam" id="PF13621">
    <property type="entry name" value="Cupin_8"/>
    <property type="match status" value="1"/>
</dbReference>
<dbReference type="OMA" id="CLVECID"/>
<organism evidence="2">
    <name type="scientific">Culicoides sonorensis</name>
    <name type="common">Biting midge</name>
    <dbReference type="NCBI Taxonomy" id="179676"/>
    <lineage>
        <taxon>Eukaryota</taxon>
        <taxon>Metazoa</taxon>
        <taxon>Ecdysozoa</taxon>
        <taxon>Arthropoda</taxon>
        <taxon>Hexapoda</taxon>
        <taxon>Insecta</taxon>
        <taxon>Pterygota</taxon>
        <taxon>Neoptera</taxon>
        <taxon>Endopterygota</taxon>
        <taxon>Diptera</taxon>
        <taxon>Nematocera</taxon>
        <taxon>Chironomoidea</taxon>
        <taxon>Ceratopogonidae</taxon>
        <taxon>Ceratopogoninae</taxon>
        <taxon>Culicoides</taxon>
        <taxon>Monoculicoides</taxon>
    </lineage>
</organism>